<keyword evidence="3" id="KW-1185">Reference proteome</keyword>
<accession>A0ABS5I0Q8</accession>
<dbReference type="Proteomes" id="UP000811844">
    <property type="component" value="Unassembled WGS sequence"/>
</dbReference>
<name>A0ABS5I0Q8_9GAMM</name>
<evidence type="ECO:0000313" key="2">
    <source>
        <dbReference type="EMBL" id="MBR9727606.1"/>
    </source>
</evidence>
<comment type="caution">
    <text evidence="2">The sequence shown here is derived from an EMBL/GenBank/DDBJ whole genome shotgun (WGS) entry which is preliminary data.</text>
</comment>
<proteinExistence type="predicted"/>
<evidence type="ECO:0000259" key="1">
    <source>
        <dbReference type="Pfam" id="PF17149"/>
    </source>
</evidence>
<dbReference type="Pfam" id="PF17149">
    <property type="entry name" value="CHASE5"/>
    <property type="match status" value="1"/>
</dbReference>
<dbReference type="RefSeq" id="WP_212593252.1">
    <property type="nucleotide sequence ID" value="NZ_JAAIKR010000004.1"/>
</dbReference>
<dbReference type="InterPro" id="IPR033414">
    <property type="entry name" value="Sensor_dom"/>
</dbReference>
<dbReference type="EMBL" id="JAAIKR010000004">
    <property type="protein sequence ID" value="MBR9727606.1"/>
    <property type="molecule type" value="Genomic_DNA"/>
</dbReference>
<reference evidence="2 3" key="1">
    <citation type="submission" date="2020-02" db="EMBL/GenBank/DDBJ databases">
        <title>Shewanella WXL01 sp. nov., a marine bacterium isolated from green algae in Luhuitou Fringing Reef (Northern South China Sea).</title>
        <authorList>
            <person name="Wang X."/>
        </authorList>
    </citation>
    <scope>NUCLEOTIDE SEQUENCE [LARGE SCALE GENOMIC DNA]</scope>
    <source>
        <strain evidence="2 3">MCCC 1A01895</strain>
    </source>
</reference>
<protein>
    <recommendedName>
        <fullName evidence="1">Periplasmic sensor domain-containing protein</fullName>
    </recommendedName>
</protein>
<organism evidence="2 3">
    <name type="scientific">Shewanella intestini</name>
    <dbReference type="NCBI Taxonomy" id="2017544"/>
    <lineage>
        <taxon>Bacteria</taxon>
        <taxon>Pseudomonadati</taxon>
        <taxon>Pseudomonadota</taxon>
        <taxon>Gammaproteobacteria</taxon>
        <taxon>Alteromonadales</taxon>
        <taxon>Shewanellaceae</taxon>
        <taxon>Shewanella</taxon>
    </lineage>
</organism>
<sequence length="69" mass="7903">MSIKDDSAQRWQSEQIKHQDMMEKHFPLIYNNNGATQVGSLLAQVDLNNIYLRLYDKAVVILLANAVNN</sequence>
<feature type="domain" description="Periplasmic sensor" evidence="1">
    <location>
        <begin position="1"/>
        <end position="54"/>
    </location>
</feature>
<evidence type="ECO:0000313" key="3">
    <source>
        <dbReference type="Proteomes" id="UP000811844"/>
    </source>
</evidence>
<gene>
    <name evidence="2" type="ORF">G3R48_06350</name>
</gene>